<evidence type="ECO:0000256" key="4">
    <source>
        <dbReference type="ARBA" id="ARBA00022989"/>
    </source>
</evidence>
<dbReference type="GO" id="GO:0005739">
    <property type="term" value="C:mitochondrion"/>
    <property type="evidence" value="ECO:0007669"/>
    <property type="project" value="TreeGrafter"/>
</dbReference>
<evidence type="ECO:0000256" key="6">
    <source>
        <dbReference type="ARBA" id="ARBA00049743"/>
    </source>
</evidence>
<dbReference type="Pfam" id="PF04117">
    <property type="entry name" value="Mpv17_PMP22"/>
    <property type="match status" value="1"/>
</dbReference>
<name>A0A9P0C1K1_CHRIL</name>
<feature type="transmembrane region" description="Helical" evidence="7">
    <location>
        <begin position="158"/>
        <end position="175"/>
    </location>
</feature>
<keyword evidence="9" id="KW-1185">Reference proteome</keyword>
<evidence type="ECO:0000256" key="1">
    <source>
        <dbReference type="ARBA" id="ARBA00004141"/>
    </source>
</evidence>
<accession>A0A9P0C1K1</accession>
<dbReference type="EMBL" id="LR824006">
    <property type="protein sequence ID" value="CAH0600551.1"/>
    <property type="molecule type" value="Genomic_DNA"/>
</dbReference>
<evidence type="ECO:0000313" key="9">
    <source>
        <dbReference type="Proteomes" id="UP001154114"/>
    </source>
</evidence>
<gene>
    <name evidence="8" type="ORF">CINC_LOCUS9474</name>
</gene>
<dbReference type="PANTHER" id="PTHR11266">
    <property type="entry name" value="PEROXISOMAL MEMBRANE PROTEIN 2, PXMP2 MPV17"/>
    <property type="match status" value="1"/>
</dbReference>
<evidence type="ECO:0000256" key="2">
    <source>
        <dbReference type="ARBA" id="ARBA00006824"/>
    </source>
</evidence>
<feature type="transmembrane region" description="Helical" evidence="7">
    <location>
        <begin position="93"/>
        <end position="113"/>
    </location>
</feature>
<dbReference type="AlphaFoldDB" id="A0A9P0C1K1"/>
<dbReference type="OrthoDB" id="430207at2759"/>
<dbReference type="GO" id="GO:0016020">
    <property type="term" value="C:membrane"/>
    <property type="evidence" value="ECO:0007669"/>
    <property type="project" value="UniProtKB-SubCell"/>
</dbReference>
<keyword evidence="3 7" id="KW-0812">Transmembrane</keyword>
<reference evidence="8" key="1">
    <citation type="submission" date="2021-12" db="EMBL/GenBank/DDBJ databases">
        <authorList>
            <person name="King R."/>
        </authorList>
    </citation>
    <scope>NUCLEOTIDE SEQUENCE</scope>
</reference>
<proteinExistence type="inferred from homology"/>
<keyword evidence="5 7" id="KW-0472">Membrane</keyword>
<dbReference type="GO" id="GO:1901858">
    <property type="term" value="P:regulation of mitochondrial DNA metabolic process"/>
    <property type="evidence" value="ECO:0007669"/>
    <property type="project" value="TreeGrafter"/>
</dbReference>
<evidence type="ECO:0000256" key="3">
    <source>
        <dbReference type="ARBA" id="ARBA00022692"/>
    </source>
</evidence>
<comment type="subcellular location">
    <subcellularLocation>
        <location evidence="1">Membrane</location>
        <topology evidence="1">Multi-pass membrane protein</topology>
    </subcellularLocation>
</comment>
<dbReference type="InterPro" id="IPR007248">
    <property type="entry name" value="Mpv17_PMP22"/>
</dbReference>
<keyword evidence="4 7" id="KW-1133">Transmembrane helix</keyword>
<dbReference type="GO" id="GO:0015267">
    <property type="term" value="F:channel activity"/>
    <property type="evidence" value="ECO:0007669"/>
    <property type="project" value="TreeGrafter"/>
</dbReference>
<dbReference type="Proteomes" id="UP001154114">
    <property type="component" value="Chromosome 3"/>
</dbReference>
<sequence>MSGRRLFRMYQDVLRRRPYLVQAVQTSVLMAAGDVIAQTGIEKIPLTSLDISRTIRFSSIGFFVIGPTFRVWYGILAKYVGSGGSPTVTIKKVLMDQLLFAPFILFVLLALIATLKGKNLQEVKEELRLNYKDVLLTSYTIWPWVQICNFYLVPLQYQVLLVQTIALFWNTYLSWKTQRKRDMMEKKVSELK</sequence>
<dbReference type="PANTHER" id="PTHR11266:SF17">
    <property type="entry name" value="PROTEIN MPV17"/>
    <property type="match status" value="1"/>
</dbReference>
<evidence type="ECO:0000256" key="7">
    <source>
        <dbReference type="RuleBase" id="RU363053"/>
    </source>
</evidence>
<evidence type="ECO:0000313" key="8">
    <source>
        <dbReference type="EMBL" id="CAH0600551.1"/>
    </source>
</evidence>
<organism evidence="8 9">
    <name type="scientific">Chrysodeixis includens</name>
    <name type="common">Soybean looper</name>
    <name type="synonym">Pseudoplusia includens</name>
    <dbReference type="NCBI Taxonomy" id="689277"/>
    <lineage>
        <taxon>Eukaryota</taxon>
        <taxon>Metazoa</taxon>
        <taxon>Ecdysozoa</taxon>
        <taxon>Arthropoda</taxon>
        <taxon>Hexapoda</taxon>
        <taxon>Insecta</taxon>
        <taxon>Pterygota</taxon>
        <taxon>Neoptera</taxon>
        <taxon>Endopterygota</taxon>
        <taxon>Lepidoptera</taxon>
        <taxon>Glossata</taxon>
        <taxon>Ditrysia</taxon>
        <taxon>Noctuoidea</taxon>
        <taxon>Noctuidae</taxon>
        <taxon>Plusiinae</taxon>
        <taxon>Chrysodeixis</taxon>
    </lineage>
</organism>
<comment type="similarity">
    <text evidence="2 7">Belongs to the peroxisomal membrane protein PXMP2/4 family.</text>
</comment>
<protein>
    <recommendedName>
        <fullName evidence="6">Mitochondrial inner membrane protein Mpv17</fullName>
    </recommendedName>
</protein>
<evidence type="ECO:0000256" key="5">
    <source>
        <dbReference type="ARBA" id="ARBA00023136"/>
    </source>
</evidence>